<reference evidence="1" key="2">
    <citation type="journal article" date="2015" name="Fish Shellfish Immunol.">
        <title>Early steps in the European eel (Anguilla anguilla)-Vibrio vulnificus interaction in the gills: Role of the RtxA13 toxin.</title>
        <authorList>
            <person name="Callol A."/>
            <person name="Pajuelo D."/>
            <person name="Ebbesson L."/>
            <person name="Teles M."/>
            <person name="MacKenzie S."/>
            <person name="Amaro C."/>
        </authorList>
    </citation>
    <scope>NUCLEOTIDE SEQUENCE</scope>
</reference>
<evidence type="ECO:0000313" key="1">
    <source>
        <dbReference type="EMBL" id="JAH52922.1"/>
    </source>
</evidence>
<dbReference type="AlphaFoldDB" id="A0A0E9THK8"/>
<organism evidence="1">
    <name type="scientific">Anguilla anguilla</name>
    <name type="common">European freshwater eel</name>
    <name type="synonym">Muraena anguilla</name>
    <dbReference type="NCBI Taxonomy" id="7936"/>
    <lineage>
        <taxon>Eukaryota</taxon>
        <taxon>Metazoa</taxon>
        <taxon>Chordata</taxon>
        <taxon>Craniata</taxon>
        <taxon>Vertebrata</taxon>
        <taxon>Euteleostomi</taxon>
        <taxon>Actinopterygii</taxon>
        <taxon>Neopterygii</taxon>
        <taxon>Teleostei</taxon>
        <taxon>Anguilliformes</taxon>
        <taxon>Anguillidae</taxon>
        <taxon>Anguilla</taxon>
    </lineage>
</organism>
<sequence>MIGRLCVQYFRMWSRVSGECKESLVVCVLSQMMVCSA</sequence>
<name>A0A0E9THK8_ANGAN</name>
<proteinExistence type="predicted"/>
<accession>A0A0E9THK8</accession>
<protein>
    <submittedName>
        <fullName evidence="1">Uncharacterized protein</fullName>
    </submittedName>
</protein>
<reference evidence="1" key="1">
    <citation type="submission" date="2014-11" db="EMBL/GenBank/DDBJ databases">
        <authorList>
            <person name="Amaro Gonzalez C."/>
        </authorList>
    </citation>
    <scope>NUCLEOTIDE SEQUENCE</scope>
</reference>
<dbReference type="EMBL" id="GBXM01055655">
    <property type="protein sequence ID" value="JAH52922.1"/>
    <property type="molecule type" value="Transcribed_RNA"/>
</dbReference>